<dbReference type="EMBL" id="BGPR01004654">
    <property type="protein sequence ID" value="GBN01882.1"/>
    <property type="molecule type" value="Genomic_DNA"/>
</dbReference>
<keyword evidence="2" id="KW-1185">Reference proteome</keyword>
<organism evidence="1 2">
    <name type="scientific">Araneus ventricosus</name>
    <name type="common">Orbweaver spider</name>
    <name type="synonym">Epeira ventricosa</name>
    <dbReference type="NCBI Taxonomy" id="182803"/>
    <lineage>
        <taxon>Eukaryota</taxon>
        <taxon>Metazoa</taxon>
        <taxon>Ecdysozoa</taxon>
        <taxon>Arthropoda</taxon>
        <taxon>Chelicerata</taxon>
        <taxon>Arachnida</taxon>
        <taxon>Araneae</taxon>
        <taxon>Araneomorphae</taxon>
        <taxon>Entelegynae</taxon>
        <taxon>Araneoidea</taxon>
        <taxon>Araneidae</taxon>
        <taxon>Araneus</taxon>
    </lineage>
</organism>
<reference evidence="1 2" key="1">
    <citation type="journal article" date="2019" name="Sci. Rep.">
        <title>Orb-weaving spider Araneus ventricosus genome elucidates the spidroin gene catalogue.</title>
        <authorList>
            <person name="Kono N."/>
            <person name="Nakamura H."/>
            <person name="Ohtoshi R."/>
            <person name="Moran D.A.P."/>
            <person name="Shinohara A."/>
            <person name="Yoshida Y."/>
            <person name="Fujiwara M."/>
            <person name="Mori M."/>
            <person name="Tomita M."/>
            <person name="Arakawa K."/>
        </authorList>
    </citation>
    <scope>NUCLEOTIDE SEQUENCE [LARGE SCALE GENOMIC DNA]</scope>
</reference>
<evidence type="ECO:0000313" key="1">
    <source>
        <dbReference type="EMBL" id="GBN01882.1"/>
    </source>
</evidence>
<accession>A0A4Y2KIQ8</accession>
<proteinExistence type="predicted"/>
<dbReference type="Proteomes" id="UP000499080">
    <property type="component" value="Unassembled WGS sequence"/>
</dbReference>
<sequence length="103" mass="11513">MILGSLISRKNLEITDITQMMKKRSVRINQYLPNIEAAIKAEQHSKSMSKKSSHPNLKPATKLPCDLLCFENYWKLYTALLPPHVAPSATSATSDCCSVSHQL</sequence>
<gene>
    <name evidence="1" type="ORF">AVEN_63110_1</name>
</gene>
<comment type="caution">
    <text evidence="1">The sequence shown here is derived from an EMBL/GenBank/DDBJ whole genome shotgun (WGS) entry which is preliminary data.</text>
</comment>
<name>A0A4Y2KIQ8_ARAVE</name>
<protein>
    <submittedName>
        <fullName evidence="1">Uncharacterized protein</fullName>
    </submittedName>
</protein>
<evidence type="ECO:0000313" key="2">
    <source>
        <dbReference type="Proteomes" id="UP000499080"/>
    </source>
</evidence>
<dbReference type="AlphaFoldDB" id="A0A4Y2KIQ8"/>